<dbReference type="InterPro" id="IPR040079">
    <property type="entry name" value="Glutathione_S-Trfase"/>
</dbReference>
<dbReference type="CDD" id="cd03046">
    <property type="entry name" value="GST_N_GTT1_like"/>
    <property type="match status" value="1"/>
</dbReference>
<feature type="domain" description="GST N-terminal" evidence="1">
    <location>
        <begin position="1"/>
        <end position="79"/>
    </location>
</feature>
<dbReference type="RefSeq" id="WP_150796682.1">
    <property type="nucleotide sequence ID" value="NZ_CABVHU010000001.1"/>
</dbReference>
<dbReference type="Gene3D" id="3.40.30.10">
    <property type="entry name" value="Glutaredoxin"/>
    <property type="match status" value="1"/>
</dbReference>
<accession>A0A5E7ABX9</accession>
<protein>
    <recommendedName>
        <fullName evidence="1">GST N-terminal domain-containing protein</fullName>
    </recommendedName>
</protein>
<organism evidence="2 3">
    <name type="scientific">Pseudomonas fluorescens</name>
    <dbReference type="NCBI Taxonomy" id="294"/>
    <lineage>
        <taxon>Bacteria</taxon>
        <taxon>Pseudomonadati</taxon>
        <taxon>Pseudomonadota</taxon>
        <taxon>Gammaproteobacteria</taxon>
        <taxon>Pseudomonadales</taxon>
        <taxon>Pseudomonadaceae</taxon>
        <taxon>Pseudomonas</taxon>
    </lineage>
</organism>
<dbReference type="SUPFAM" id="SSF47616">
    <property type="entry name" value="GST C-terminal domain-like"/>
    <property type="match status" value="1"/>
</dbReference>
<dbReference type="PANTHER" id="PTHR44051">
    <property type="entry name" value="GLUTATHIONE S-TRANSFERASE-RELATED"/>
    <property type="match status" value="1"/>
</dbReference>
<dbReference type="InterPro" id="IPR036282">
    <property type="entry name" value="Glutathione-S-Trfase_C_sf"/>
</dbReference>
<dbReference type="PROSITE" id="PS50404">
    <property type="entry name" value="GST_NTER"/>
    <property type="match status" value="1"/>
</dbReference>
<name>A0A5E7ABX9_PSEFL</name>
<reference evidence="2 3" key="1">
    <citation type="submission" date="2019-09" db="EMBL/GenBank/DDBJ databases">
        <authorList>
            <person name="Chandra G."/>
            <person name="Truman W A."/>
        </authorList>
    </citation>
    <scope>NUCLEOTIDE SEQUENCE [LARGE SCALE GENOMIC DNA]</scope>
    <source>
        <strain evidence="2">PS833</strain>
    </source>
</reference>
<dbReference type="SFLD" id="SFLDS00019">
    <property type="entry name" value="Glutathione_Transferase_(cytos"/>
    <property type="match status" value="1"/>
</dbReference>
<dbReference type="Pfam" id="PF13409">
    <property type="entry name" value="GST_N_2"/>
    <property type="match status" value="1"/>
</dbReference>
<evidence type="ECO:0000259" key="1">
    <source>
        <dbReference type="PROSITE" id="PS50404"/>
    </source>
</evidence>
<dbReference type="SFLD" id="SFLDG00358">
    <property type="entry name" value="Main_(cytGST)"/>
    <property type="match status" value="1"/>
</dbReference>
<dbReference type="PANTHER" id="PTHR44051:SF21">
    <property type="entry name" value="GLUTATHIONE S-TRANSFERASE FAMILY PROTEIN"/>
    <property type="match status" value="1"/>
</dbReference>
<dbReference type="EMBL" id="CABVHU010000001">
    <property type="protein sequence ID" value="VVN76668.1"/>
    <property type="molecule type" value="Genomic_DNA"/>
</dbReference>
<sequence>MIVLYHCMSARSFRPLWMLEELQVAYELRMLPFPPRVHAREFLVINPLGTVPAMFDGQLLMTESSAICEYLAVRHNTDGLQVSVEEPDFGLYLNWLHFGESTLTFPQSLILRYASFETPSRRIPQVAQDYTRWFLGRLKAIDRALAGRSYLCQERFTGADISVGYALMLAEFIGLGEQFPERVQQYWTRLQQRTGYEKALAAQYQAAKDQGVPDTHSPLVGT</sequence>
<proteinExistence type="predicted"/>
<dbReference type="Proteomes" id="UP000409037">
    <property type="component" value="Unassembled WGS sequence"/>
</dbReference>
<dbReference type="InterPro" id="IPR036249">
    <property type="entry name" value="Thioredoxin-like_sf"/>
</dbReference>
<dbReference type="SFLD" id="SFLDG01150">
    <property type="entry name" value="Main.1:_Beta-like"/>
    <property type="match status" value="1"/>
</dbReference>
<evidence type="ECO:0000313" key="3">
    <source>
        <dbReference type="Proteomes" id="UP000409037"/>
    </source>
</evidence>
<dbReference type="SUPFAM" id="SSF52833">
    <property type="entry name" value="Thioredoxin-like"/>
    <property type="match status" value="1"/>
</dbReference>
<evidence type="ECO:0000313" key="2">
    <source>
        <dbReference type="EMBL" id="VVN76668.1"/>
    </source>
</evidence>
<dbReference type="Gene3D" id="1.20.1050.10">
    <property type="match status" value="1"/>
</dbReference>
<dbReference type="OrthoDB" id="9810080at2"/>
<gene>
    <name evidence="2" type="ORF">PS833_00781</name>
</gene>
<dbReference type="InterPro" id="IPR004045">
    <property type="entry name" value="Glutathione_S-Trfase_N"/>
</dbReference>
<dbReference type="AlphaFoldDB" id="A0A5E7ABX9"/>